<dbReference type="Proteomes" id="UP000236305">
    <property type="component" value="Unassembled WGS sequence"/>
</dbReference>
<organism evidence="1 2">
    <name type="scientific">Verticillium dahliae</name>
    <name type="common">Verticillium wilt</name>
    <dbReference type="NCBI Taxonomy" id="27337"/>
    <lineage>
        <taxon>Eukaryota</taxon>
        <taxon>Fungi</taxon>
        <taxon>Dikarya</taxon>
        <taxon>Ascomycota</taxon>
        <taxon>Pezizomycotina</taxon>
        <taxon>Sordariomycetes</taxon>
        <taxon>Hypocreomycetidae</taxon>
        <taxon>Glomerellales</taxon>
        <taxon>Plectosphaerellaceae</taxon>
        <taxon>Verticillium</taxon>
    </lineage>
</organism>
<dbReference type="EMBL" id="MPSH01000062">
    <property type="protein sequence ID" value="PNH26544.1"/>
    <property type="molecule type" value="Genomic_DNA"/>
</dbReference>
<gene>
    <name evidence="1" type="ORF">BJF96_g10150</name>
</gene>
<protein>
    <submittedName>
        <fullName evidence="1">Uncharacterized protein</fullName>
    </submittedName>
</protein>
<sequence length="39" mass="4391">MGPDLRGADSLQWLSERAGRQMRELQQDEPGVHLPTCVL</sequence>
<proteinExistence type="predicted"/>
<evidence type="ECO:0000313" key="1">
    <source>
        <dbReference type="EMBL" id="PNH26544.1"/>
    </source>
</evidence>
<accession>A0AA44W7Z8</accession>
<comment type="caution">
    <text evidence="1">The sequence shown here is derived from an EMBL/GenBank/DDBJ whole genome shotgun (WGS) entry which is preliminary data.</text>
</comment>
<reference evidence="1 2" key="1">
    <citation type="submission" date="2017-12" db="EMBL/GenBank/DDBJ databases">
        <title>Comparative genomics yields insights into virulence evolution of Verticillium dahliae.</title>
        <authorList>
            <person name="Fan R."/>
            <person name="Armitage A.D."/>
            <person name="Cascant-Lopez E."/>
            <person name="Sobczyk M."/>
            <person name="Cockerton H.M."/>
            <person name="Harrison R.J."/>
        </authorList>
    </citation>
    <scope>NUCLEOTIDE SEQUENCE [LARGE SCALE GENOMIC DNA]</scope>
    <source>
        <strain evidence="1 2">12008</strain>
    </source>
</reference>
<dbReference type="AlphaFoldDB" id="A0AA44W7Z8"/>
<evidence type="ECO:0000313" key="2">
    <source>
        <dbReference type="Proteomes" id="UP000236305"/>
    </source>
</evidence>
<name>A0AA44W7Z8_VERDA</name>